<dbReference type="GO" id="GO:0035825">
    <property type="term" value="P:homologous recombination"/>
    <property type="evidence" value="ECO:0007669"/>
    <property type="project" value="UniProtKB-ARBA"/>
</dbReference>
<feature type="region of interest" description="Disordered" evidence="8">
    <location>
        <begin position="1377"/>
        <end position="1414"/>
    </location>
</feature>
<keyword evidence="2" id="KW-0132">Cell division</keyword>
<evidence type="ECO:0000256" key="6">
    <source>
        <dbReference type="ARBA" id="ARBA00023242"/>
    </source>
</evidence>
<evidence type="ECO:0000256" key="1">
    <source>
        <dbReference type="ARBA" id="ARBA00004123"/>
    </source>
</evidence>
<organism evidence="9 10">
    <name type="scientific">Elaeis guineensis var. tenera</name>
    <name type="common">Oil palm</name>
    <dbReference type="NCBI Taxonomy" id="51953"/>
    <lineage>
        <taxon>Eukaryota</taxon>
        <taxon>Viridiplantae</taxon>
        <taxon>Streptophyta</taxon>
        <taxon>Embryophyta</taxon>
        <taxon>Tracheophyta</taxon>
        <taxon>Spermatophyta</taxon>
        <taxon>Magnoliopsida</taxon>
        <taxon>Liliopsida</taxon>
        <taxon>Arecaceae</taxon>
        <taxon>Arecoideae</taxon>
        <taxon>Cocoseae</taxon>
        <taxon>Elaeidinae</taxon>
        <taxon>Elaeis</taxon>
    </lineage>
</organism>
<dbReference type="Gene3D" id="1.25.10.10">
    <property type="entry name" value="Leucine-rich Repeat Variant"/>
    <property type="match status" value="2"/>
</dbReference>
<dbReference type="PANTHER" id="PTHR12663:SF50">
    <property type="entry name" value="SISTER CHROMATID COHESION PROTEIN PDS5 HOMOLOG B"/>
    <property type="match status" value="1"/>
</dbReference>
<keyword evidence="9" id="KW-1185">Reference proteome</keyword>
<proteinExistence type="predicted"/>
<dbReference type="InParanoid" id="A0A6I9QMT2"/>
<feature type="compositionally biased region" description="Basic and acidic residues" evidence="8">
    <location>
        <begin position="1377"/>
        <end position="1391"/>
    </location>
</feature>
<keyword evidence="4" id="KW-0498">Mitosis</keyword>
<evidence type="ECO:0000313" key="10">
    <source>
        <dbReference type="RefSeq" id="XP_010912048.1"/>
    </source>
</evidence>
<name>A0A6I9QMT2_ELAGV</name>
<dbReference type="PANTHER" id="PTHR12663">
    <property type="entry name" value="ANDROGEN INDUCED INHIBITOR OF PROLIFERATION AS3 / PDS5-RELATED"/>
    <property type="match status" value="1"/>
</dbReference>
<dbReference type="KEGG" id="egu:105038055"/>
<dbReference type="InterPro" id="IPR039776">
    <property type="entry name" value="Pds5"/>
</dbReference>
<dbReference type="SUPFAM" id="SSF48371">
    <property type="entry name" value="ARM repeat"/>
    <property type="match status" value="1"/>
</dbReference>
<evidence type="ECO:0000256" key="5">
    <source>
        <dbReference type="ARBA" id="ARBA00023204"/>
    </source>
</evidence>
<reference evidence="10" key="1">
    <citation type="submission" date="2025-08" db="UniProtKB">
        <authorList>
            <consortium name="RefSeq"/>
        </authorList>
    </citation>
    <scope>IDENTIFICATION</scope>
</reference>
<keyword evidence="3" id="KW-0227">DNA damage</keyword>
<dbReference type="Proteomes" id="UP000504607">
    <property type="component" value="Chromosome 2"/>
</dbReference>
<evidence type="ECO:0000256" key="8">
    <source>
        <dbReference type="SAM" id="MobiDB-lite"/>
    </source>
</evidence>
<dbReference type="GeneID" id="105038055"/>
<dbReference type="GO" id="GO:0006281">
    <property type="term" value="P:DNA repair"/>
    <property type="evidence" value="ECO:0007669"/>
    <property type="project" value="UniProtKB-KW"/>
</dbReference>
<dbReference type="RefSeq" id="XP_010912048.1">
    <property type="nucleotide sequence ID" value="XM_010913746.3"/>
</dbReference>
<dbReference type="CDD" id="cd20404">
    <property type="entry name" value="Tudor_Agenet_AtEML-like"/>
    <property type="match status" value="1"/>
</dbReference>
<dbReference type="GO" id="GO:0005634">
    <property type="term" value="C:nucleus"/>
    <property type="evidence" value="ECO:0007669"/>
    <property type="project" value="UniProtKB-SubCell"/>
</dbReference>
<dbReference type="OrthoDB" id="200660at2759"/>
<evidence type="ECO:0000256" key="2">
    <source>
        <dbReference type="ARBA" id="ARBA00022618"/>
    </source>
</evidence>
<accession>A0A6I9QMT2</accession>
<evidence type="ECO:0000313" key="9">
    <source>
        <dbReference type="Proteomes" id="UP000504607"/>
    </source>
</evidence>
<dbReference type="InterPro" id="IPR016024">
    <property type="entry name" value="ARM-type_fold"/>
</dbReference>
<keyword evidence="6" id="KW-0539">Nucleus</keyword>
<dbReference type="Pfam" id="PF20168">
    <property type="entry name" value="PDS5"/>
    <property type="match status" value="1"/>
</dbReference>
<dbReference type="GO" id="GO:0051301">
    <property type="term" value="P:cell division"/>
    <property type="evidence" value="ECO:0007669"/>
    <property type="project" value="UniProtKB-KW"/>
</dbReference>
<sequence>MAVPLERAIVEVGKRLSQPRLNKDALVKLLKQAESALSELSQSSSLQTALEPIINSVVQNNLLQHKDKDVRLLVAACLTEIIRVLAPDPPFSDEIFKDIFRLIINTFVDLADTSSPYFTRRLKILETVAALKCCVIMLEIGCDDLVLDLFKVFFSVVKEGYHQSLFQAMLSTMTVILEEKVSQPLLDVILQNLLKEEKGTSFRLAVSVIQNCAGKLEPLIRCFLTSSILNRDASTYELNKYYHEIILEIFQCSPQILIAVIPNLSQELITDQVDVRLEAVHLIGKLLVLSNLHFGREYRSVFVEFLKRFSDKSAEIRIAAIECAKACYMADTSGSEAHDILTALEGRLLDFDDKVRTQAVIAVCDLAKSNLTCFPSELVLKALERLRDKKVSVRKNVMQKLLELYRAYCTKCTKGHLMLNDNYEQIPCKILLLCFDRDCKEFRPQNIEVIFSEDLFPLSLPIKERTEHWIAFSSLFKLPHIKALNSILYQKRRLQMELQEYLSLREKEKENASEEMHKRIQESFMKMSSSFIDSSKAEECFQKLHQMKDKNIFKALVELVDEQTTFATVQSIRGSFLKRIGEKNSSYDFFKTLSSKCSYSIFNTEHIRYILEYVLSRKNGGNKYMQHSIDLLLIIITIFPSLLRGSEEYLLKLFSEEVTLSSEKILQILARAGRYVLLKLSDIYPFLEKRCLEGTRVESKYAVSAIASLFHASADSIFSTLCEKVMKSLHDGYNISSFSTLLQSLGCISQYSSSTYELYEEQIMHFVVHDILCSSKISNNSDSVGSSLCKLKIYGLKALVRSLLPHQVTHVRHQIKGFLNILSDIILGNGIMSGIILSENDKAQLRLAAAKSVLRLATRWDLHISPNNFHVAILRAKDPSPAVRKSFLFKIHNLLKEHAIPNRYACAFALASMDYVGDIRTDSLKHLTEFLKNNGGKLWKHQKILGKDTAGGTMTSYPEYIVVFLIHILAHDHGFPSENCHDEDAYAEFCSPLIVILQVLVNLDFANGNKNDACEIISNLLGIFRAIQNAEDAVDAQTTSKLHVISKIGLVTVKVLSQRCKVSLGTACQVLLPSSYYRKSCREVSSPIDEFIDEGFVRRILDNVESYIAQHPSSDFKQCRSQEDARHLGVEKSISNDIPREKKFDSLPSKLNVETEKVSATGKGLKNLVPPKVCSKAKHMSLLSATSLMSTELLHENSAIYENTNLSPEFANPAMGNEQLSSCDSASTRPSFPDSQILSGEAELRDCNSLVTKQRDNTNTKISTEPNKASKTNLKCCMDSMEIGGSGEMLVGHRIRVWSPIDMCYNSGMVDSYDSQNGNYKITYDNGDVELAHLEDERWEAIDDATLIEKDMCNFQPRNWSGLSGSSLEDVTRFIQDDTNEERSTTLDERTGNSNKTASSSTGVVKGKSKRPVPAVAVKKSAVSDVVDESICIARRTRARRAVMQ</sequence>
<keyword evidence="7" id="KW-0131">Cell cycle</keyword>
<evidence type="ECO:0000256" key="3">
    <source>
        <dbReference type="ARBA" id="ARBA00022763"/>
    </source>
</evidence>
<evidence type="ECO:0000256" key="4">
    <source>
        <dbReference type="ARBA" id="ARBA00022776"/>
    </source>
</evidence>
<dbReference type="GO" id="GO:0007064">
    <property type="term" value="P:mitotic sister chromatid cohesion"/>
    <property type="evidence" value="ECO:0007669"/>
    <property type="project" value="InterPro"/>
</dbReference>
<protein>
    <submittedName>
        <fullName evidence="10">Sister chromatid cohesion protein PDS5 homolog A</fullName>
    </submittedName>
</protein>
<dbReference type="InterPro" id="IPR011989">
    <property type="entry name" value="ARM-like"/>
</dbReference>
<keyword evidence="5" id="KW-0234">DNA repair</keyword>
<evidence type="ECO:0000256" key="7">
    <source>
        <dbReference type="ARBA" id="ARBA00023306"/>
    </source>
</evidence>
<comment type="subcellular location">
    <subcellularLocation>
        <location evidence="1">Nucleus</location>
    </subcellularLocation>
</comment>
<dbReference type="GO" id="GO:0000785">
    <property type="term" value="C:chromatin"/>
    <property type="evidence" value="ECO:0007669"/>
    <property type="project" value="TreeGrafter"/>
</dbReference>
<dbReference type="CDD" id="cd19953">
    <property type="entry name" value="PDS5"/>
    <property type="match status" value="1"/>
</dbReference>
<feature type="compositionally biased region" description="Low complexity" evidence="8">
    <location>
        <begin position="1399"/>
        <end position="1414"/>
    </location>
</feature>
<gene>
    <name evidence="10" type="primary">LOC105038055</name>
</gene>